<accession>A0A1D1UW97</accession>
<reference evidence="3 4" key="1">
    <citation type="journal article" date="2016" name="Nat. Commun.">
        <title>Extremotolerant tardigrade genome and improved radiotolerance of human cultured cells by tardigrade-unique protein.</title>
        <authorList>
            <person name="Hashimoto T."/>
            <person name="Horikawa D.D."/>
            <person name="Saito Y."/>
            <person name="Kuwahara H."/>
            <person name="Kozuka-Hata H."/>
            <person name="Shin-I T."/>
            <person name="Minakuchi Y."/>
            <person name="Ohishi K."/>
            <person name="Motoyama A."/>
            <person name="Aizu T."/>
            <person name="Enomoto A."/>
            <person name="Kondo K."/>
            <person name="Tanaka S."/>
            <person name="Hara Y."/>
            <person name="Koshikawa S."/>
            <person name="Sagara H."/>
            <person name="Miura T."/>
            <person name="Yokobori S."/>
            <person name="Miyagawa K."/>
            <person name="Suzuki Y."/>
            <person name="Kubo T."/>
            <person name="Oyama M."/>
            <person name="Kohara Y."/>
            <person name="Fujiyama A."/>
            <person name="Arakawa K."/>
            <person name="Katayama T."/>
            <person name="Toyoda A."/>
            <person name="Kunieda T."/>
        </authorList>
    </citation>
    <scope>NUCLEOTIDE SEQUENCE [LARGE SCALE GENOMIC DNA]</scope>
    <source>
        <strain evidence="3 4">YOKOZUNA-1</strain>
    </source>
</reference>
<protein>
    <recommendedName>
        <fullName evidence="5">Tyr recombinase domain-containing protein</fullName>
    </recommendedName>
</protein>
<dbReference type="GO" id="GO:0003677">
    <property type="term" value="F:DNA binding"/>
    <property type="evidence" value="ECO:0007669"/>
    <property type="project" value="InterPro"/>
</dbReference>
<evidence type="ECO:0000256" key="2">
    <source>
        <dbReference type="SAM" id="MobiDB-lite"/>
    </source>
</evidence>
<keyword evidence="4" id="KW-1185">Reference proteome</keyword>
<evidence type="ECO:0008006" key="5">
    <source>
        <dbReference type="Google" id="ProtNLM"/>
    </source>
</evidence>
<comment type="caution">
    <text evidence="3">The sequence shown here is derived from an EMBL/GenBank/DDBJ whole genome shotgun (WGS) entry which is preliminary data.</text>
</comment>
<dbReference type="Proteomes" id="UP000186922">
    <property type="component" value="Unassembled WGS sequence"/>
</dbReference>
<name>A0A1D1UW97_RAMVA</name>
<dbReference type="InterPro" id="IPR052925">
    <property type="entry name" value="Phage_Integrase-like_Recomb"/>
</dbReference>
<dbReference type="SUPFAM" id="SSF56349">
    <property type="entry name" value="DNA breaking-rejoining enzymes"/>
    <property type="match status" value="1"/>
</dbReference>
<organism evidence="3 4">
    <name type="scientific">Ramazzottius varieornatus</name>
    <name type="common">Water bear</name>
    <name type="synonym">Tardigrade</name>
    <dbReference type="NCBI Taxonomy" id="947166"/>
    <lineage>
        <taxon>Eukaryota</taxon>
        <taxon>Metazoa</taxon>
        <taxon>Ecdysozoa</taxon>
        <taxon>Tardigrada</taxon>
        <taxon>Eutardigrada</taxon>
        <taxon>Parachela</taxon>
        <taxon>Hypsibioidea</taxon>
        <taxon>Ramazzottiidae</taxon>
        <taxon>Ramazzottius</taxon>
    </lineage>
</organism>
<dbReference type="EMBL" id="BDGG01000001">
    <property type="protein sequence ID" value="GAU90673.1"/>
    <property type="molecule type" value="Genomic_DNA"/>
</dbReference>
<gene>
    <name evidence="3" type="primary">RvY_03057</name>
    <name evidence="3" type="synonym">RvY_03057.2</name>
    <name evidence="3" type="ORF">RvY_03057-2</name>
</gene>
<dbReference type="OrthoDB" id="415455at2759"/>
<evidence type="ECO:0000313" key="4">
    <source>
        <dbReference type="Proteomes" id="UP000186922"/>
    </source>
</evidence>
<dbReference type="PANTHER" id="PTHR34605">
    <property type="entry name" value="PHAGE_INTEGRASE DOMAIN-CONTAINING PROTEIN"/>
    <property type="match status" value="1"/>
</dbReference>
<dbReference type="InterPro" id="IPR011010">
    <property type="entry name" value="DNA_brk_join_enz"/>
</dbReference>
<keyword evidence="1" id="KW-0233">DNA recombination</keyword>
<dbReference type="AlphaFoldDB" id="A0A1D1UW97"/>
<dbReference type="Gene3D" id="1.10.443.10">
    <property type="entry name" value="Intergrase catalytic core"/>
    <property type="match status" value="1"/>
</dbReference>
<evidence type="ECO:0000256" key="1">
    <source>
        <dbReference type="ARBA" id="ARBA00023172"/>
    </source>
</evidence>
<feature type="compositionally biased region" description="Polar residues" evidence="2">
    <location>
        <begin position="98"/>
        <end position="108"/>
    </location>
</feature>
<sequence length="117" mass="13164">MLTPPSRSIYVTAKPVSNQSVTLPPTHHSVCPVRAFMNFRHQREVLISPELPVFQFNDGTFLTHSLFNQAVKTLLKHEPHFHRYSSHSFRIGGATAAADQNTSETHIQQAGRWKSSA</sequence>
<dbReference type="InterPro" id="IPR013762">
    <property type="entry name" value="Integrase-like_cat_sf"/>
</dbReference>
<dbReference type="GO" id="GO:0006310">
    <property type="term" value="P:DNA recombination"/>
    <property type="evidence" value="ECO:0007669"/>
    <property type="project" value="UniProtKB-KW"/>
</dbReference>
<evidence type="ECO:0000313" key="3">
    <source>
        <dbReference type="EMBL" id="GAU90673.1"/>
    </source>
</evidence>
<proteinExistence type="predicted"/>
<feature type="region of interest" description="Disordered" evidence="2">
    <location>
        <begin position="96"/>
        <end position="117"/>
    </location>
</feature>
<dbReference type="GO" id="GO:0015074">
    <property type="term" value="P:DNA integration"/>
    <property type="evidence" value="ECO:0007669"/>
    <property type="project" value="InterPro"/>
</dbReference>
<dbReference type="PANTHER" id="PTHR34605:SF3">
    <property type="entry name" value="P CELL-TYPE AGGLUTINATION PROTEIN MAP4-LIKE-RELATED"/>
    <property type="match status" value="1"/>
</dbReference>